<reference evidence="1 2" key="1">
    <citation type="submission" date="2023-05" db="EMBL/GenBank/DDBJ databases">
        <title>B98-5 Cell Line De Novo Hybrid Assembly: An Optical Mapping Approach.</title>
        <authorList>
            <person name="Kananen K."/>
            <person name="Auerbach J.A."/>
            <person name="Kautto E."/>
            <person name="Blachly J.S."/>
        </authorList>
    </citation>
    <scope>NUCLEOTIDE SEQUENCE [LARGE SCALE GENOMIC DNA]</scope>
    <source>
        <strain evidence="1">B95-8</strain>
        <tissue evidence="1">Cell line</tissue>
    </source>
</reference>
<feature type="non-terminal residue" evidence="1">
    <location>
        <position position="1"/>
    </location>
</feature>
<organism evidence="1 2">
    <name type="scientific">Saguinus oedipus</name>
    <name type="common">Cotton-top tamarin</name>
    <name type="synonym">Oedipomidas oedipus</name>
    <dbReference type="NCBI Taxonomy" id="9490"/>
    <lineage>
        <taxon>Eukaryota</taxon>
        <taxon>Metazoa</taxon>
        <taxon>Chordata</taxon>
        <taxon>Craniata</taxon>
        <taxon>Vertebrata</taxon>
        <taxon>Euteleostomi</taxon>
        <taxon>Mammalia</taxon>
        <taxon>Eutheria</taxon>
        <taxon>Euarchontoglires</taxon>
        <taxon>Primates</taxon>
        <taxon>Haplorrhini</taxon>
        <taxon>Platyrrhini</taxon>
        <taxon>Cebidae</taxon>
        <taxon>Callitrichinae</taxon>
        <taxon>Saguinus</taxon>
    </lineage>
</organism>
<dbReference type="EMBL" id="JASSZA010000045">
    <property type="protein sequence ID" value="KAK2082097.1"/>
    <property type="molecule type" value="Genomic_DNA"/>
</dbReference>
<protein>
    <submittedName>
        <fullName evidence="1">Uncharacterized protein</fullName>
    </submittedName>
</protein>
<keyword evidence="2" id="KW-1185">Reference proteome</keyword>
<sequence length="132" mass="14360">VETVCEEMIKGSQDAGVAWHMMAVRPAKVRTTACHQLPKHPMGATAHCKVDFVLHADASQWHCWAFGQWVGTQPSHIRGHSSALGYRAAMAASQWCSSGCLAATGTATFRHCTAEPWAWLSSWSPLGTLAWV</sequence>
<name>A0ABQ9TBG9_SAGOE</name>
<gene>
    <name evidence="1" type="ORF">P7K49_039667</name>
</gene>
<evidence type="ECO:0000313" key="1">
    <source>
        <dbReference type="EMBL" id="KAK2082097.1"/>
    </source>
</evidence>
<comment type="caution">
    <text evidence="1">The sequence shown here is derived from an EMBL/GenBank/DDBJ whole genome shotgun (WGS) entry which is preliminary data.</text>
</comment>
<dbReference type="Proteomes" id="UP001266305">
    <property type="component" value="Unassembled WGS sequence"/>
</dbReference>
<evidence type="ECO:0000313" key="2">
    <source>
        <dbReference type="Proteomes" id="UP001266305"/>
    </source>
</evidence>
<proteinExistence type="predicted"/>
<accession>A0ABQ9TBG9</accession>